<organism evidence="2 3">
    <name type="scientific">Glomus cerebriforme</name>
    <dbReference type="NCBI Taxonomy" id="658196"/>
    <lineage>
        <taxon>Eukaryota</taxon>
        <taxon>Fungi</taxon>
        <taxon>Fungi incertae sedis</taxon>
        <taxon>Mucoromycota</taxon>
        <taxon>Glomeromycotina</taxon>
        <taxon>Glomeromycetes</taxon>
        <taxon>Glomerales</taxon>
        <taxon>Glomeraceae</taxon>
        <taxon>Glomus</taxon>
    </lineage>
</organism>
<accession>A0A397T5E9</accession>
<dbReference type="OrthoDB" id="2338600at2759"/>
<feature type="transmembrane region" description="Helical" evidence="1">
    <location>
        <begin position="89"/>
        <end position="106"/>
    </location>
</feature>
<evidence type="ECO:0000313" key="3">
    <source>
        <dbReference type="Proteomes" id="UP000265703"/>
    </source>
</evidence>
<dbReference type="EMBL" id="QKYT01000103">
    <property type="protein sequence ID" value="RIA93498.1"/>
    <property type="molecule type" value="Genomic_DNA"/>
</dbReference>
<dbReference type="Proteomes" id="UP000265703">
    <property type="component" value="Unassembled WGS sequence"/>
</dbReference>
<proteinExistence type="predicted"/>
<sequence>MTDQEHERKHYLDISIKEQPTYENCAEDILYLLDTVKEMIESDNGEITEDDIVNVFYKLNIKRIQESGLTELKIYKNGRKPKLGKPKELAGYILVNLAFFLLGHLGA</sequence>
<gene>
    <name evidence="2" type="ORF">C1645_819367</name>
</gene>
<name>A0A397T5E9_9GLOM</name>
<comment type="caution">
    <text evidence="2">The sequence shown here is derived from an EMBL/GenBank/DDBJ whole genome shotgun (WGS) entry which is preliminary data.</text>
</comment>
<keyword evidence="1" id="KW-1133">Transmembrane helix</keyword>
<dbReference type="AlphaFoldDB" id="A0A397T5E9"/>
<reference evidence="2 3" key="1">
    <citation type="submission" date="2018-06" db="EMBL/GenBank/DDBJ databases">
        <title>Comparative genomics reveals the genomic features of Rhizophagus irregularis, R. cerebriforme, R. diaphanum and Gigaspora rosea, and their symbiotic lifestyle signature.</title>
        <authorList>
            <person name="Morin E."/>
            <person name="San Clemente H."/>
            <person name="Chen E.C.H."/>
            <person name="De La Providencia I."/>
            <person name="Hainaut M."/>
            <person name="Kuo A."/>
            <person name="Kohler A."/>
            <person name="Murat C."/>
            <person name="Tang N."/>
            <person name="Roy S."/>
            <person name="Loubradou J."/>
            <person name="Henrissat B."/>
            <person name="Grigoriev I.V."/>
            <person name="Corradi N."/>
            <person name="Roux C."/>
            <person name="Martin F.M."/>
        </authorList>
    </citation>
    <scope>NUCLEOTIDE SEQUENCE [LARGE SCALE GENOMIC DNA]</scope>
    <source>
        <strain evidence="2 3">DAOM 227022</strain>
    </source>
</reference>
<keyword evidence="3" id="KW-1185">Reference proteome</keyword>
<evidence type="ECO:0000256" key="1">
    <source>
        <dbReference type="SAM" id="Phobius"/>
    </source>
</evidence>
<evidence type="ECO:0000313" key="2">
    <source>
        <dbReference type="EMBL" id="RIA93498.1"/>
    </source>
</evidence>
<keyword evidence="1" id="KW-0812">Transmembrane</keyword>
<protein>
    <submittedName>
        <fullName evidence="2">Uncharacterized protein</fullName>
    </submittedName>
</protein>
<keyword evidence="1" id="KW-0472">Membrane</keyword>